<proteinExistence type="predicted"/>
<gene>
    <name evidence="2" type="ORF">GGQ96_004067</name>
</gene>
<dbReference type="AlphaFoldDB" id="A0A7W7EZN4"/>
<dbReference type="EMBL" id="JACHNY010000019">
    <property type="protein sequence ID" value="MBB4619907.1"/>
    <property type="molecule type" value="Genomic_DNA"/>
</dbReference>
<sequence length="142" mass="14923">MIMTLRQGAAVGFVALAVWIARLDQLRASYKADLALCRSGRTIDRANAERDAAKAEAGWAHQQVDAGKQQADREAARQPIIIRSTDTVREYAKTDAGRALCRGADRVRAVDALDAELASPARAASGSAGAVPDNAAAPPAGR</sequence>
<evidence type="ECO:0000313" key="3">
    <source>
        <dbReference type="Proteomes" id="UP000574769"/>
    </source>
</evidence>
<accession>A0A7W7EZN4</accession>
<dbReference type="RefSeq" id="WP_184117028.1">
    <property type="nucleotide sequence ID" value="NZ_JACHNY010000019.1"/>
</dbReference>
<name>A0A7W7EZN4_9SPHN</name>
<evidence type="ECO:0000256" key="1">
    <source>
        <dbReference type="SAM" id="MobiDB-lite"/>
    </source>
</evidence>
<comment type="caution">
    <text evidence="2">The sequence shown here is derived from an EMBL/GenBank/DDBJ whole genome shotgun (WGS) entry which is preliminary data.</text>
</comment>
<reference evidence="2 3" key="1">
    <citation type="submission" date="2020-08" db="EMBL/GenBank/DDBJ databases">
        <title>Genomic Encyclopedia of Type Strains, Phase IV (KMG-IV): sequencing the most valuable type-strain genomes for metagenomic binning, comparative biology and taxonomic classification.</title>
        <authorList>
            <person name="Goeker M."/>
        </authorList>
    </citation>
    <scope>NUCLEOTIDE SEQUENCE [LARGE SCALE GENOMIC DNA]</scope>
    <source>
        <strain evidence="2 3">DSM 15867</strain>
    </source>
</reference>
<feature type="compositionally biased region" description="Low complexity" evidence="1">
    <location>
        <begin position="121"/>
        <end position="130"/>
    </location>
</feature>
<feature type="region of interest" description="Disordered" evidence="1">
    <location>
        <begin position="49"/>
        <end position="79"/>
    </location>
</feature>
<organism evidence="2 3">
    <name type="scientific">Sphingomonas abaci</name>
    <dbReference type="NCBI Taxonomy" id="237611"/>
    <lineage>
        <taxon>Bacteria</taxon>
        <taxon>Pseudomonadati</taxon>
        <taxon>Pseudomonadota</taxon>
        <taxon>Alphaproteobacteria</taxon>
        <taxon>Sphingomonadales</taxon>
        <taxon>Sphingomonadaceae</taxon>
        <taxon>Sphingomonas</taxon>
    </lineage>
</organism>
<dbReference type="Proteomes" id="UP000574769">
    <property type="component" value="Unassembled WGS sequence"/>
</dbReference>
<protein>
    <submittedName>
        <fullName evidence="2">ABC-type microcin C transport system duplicated ATPase subunit YejF</fullName>
    </submittedName>
</protein>
<keyword evidence="3" id="KW-1185">Reference proteome</keyword>
<evidence type="ECO:0000313" key="2">
    <source>
        <dbReference type="EMBL" id="MBB4619907.1"/>
    </source>
</evidence>
<feature type="region of interest" description="Disordered" evidence="1">
    <location>
        <begin position="121"/>
        <end position="142"/>
    </location>
</feature>